<comment type="caution">
    <text evidence="2">The sequence shown here is derived from an EMBL/GenBank/DDBJ whole genome shotgun (WGS) entry which is preliminary data.</text>
</comment>
<evidence type="ECO:0000256" key="1">
    <source>
        <dbReference type="SAM" id="Phobius"/>
    </source>
</evidence>
<evidence type="ECO:0000313" key="3">
    <source>
        <dbReference type="Proteomes" id="UP000757435"/>
    </source>
</evidence>
<proteinExistence type="predicted"/>
<dbReference type="AlphaFoldDB" id="A0A951QG72"/>
<keyword evidence="1" id="KW-0812">Transmembrane</keyword>
<dbReference type="Proteomes" id="UP000757435">
    <property type="component" value="Unassembled WGS sequence"/>
</dbReference>
<dbReference type="EMBL" id="JAHHHD010000062">
    <property type="protein sequence ID" value="MBW4662200.1"/>
    <property type="molecule type" value="Genomic_DNA"/>
</dbReference>
<keyword evidence="1" id="KW-0472">Membrane</keyword>
<keyword evidence="1" id="KW-1133">Transmembrane helix</keyword>
<gene>
    <name evidence="2" type="ORF">KME15_26405</name>
</gene>
<name>A0A951QG72_9CYAN</name>
<protein>
    <submittedName>
        <fullName evidence="2">Uncharacterized protein</fullName>
    </submittedName>
</protein>
<evidence type="ECO:0000313" key="2">
    <source>
        <dbReference type="EMBL" id="MBW4662200.1"/>
    </source>
</evidence>
<sequence>MKRLFFTTLLSGFGAAIGLQVFVWQSPWLIQKEGGFYISQGIPYAATGAVSGVLIGEALTLLLMSGESRKAKQRLNSAVTNEAVLQGLTLDQQAVLLEALRRMEQGDKS</sequence>
<feature type="transmembrane region" description="Helical" evidence="1">
    <location>
        <begin position="42"/>
        <end position="64"/>
    </location>
</feature>
<reference evidence="2" key="2">
    <citation type="journal article" date="2022" name="Microbiol. Resour. Announc.">
        <title>Metagenome Sequencing to Explore Phylogenomics of Terrestrial Cyanobacteria.</title>
        <authorList>
            <person name="Ward R.D."/>
            <person name="Stajich J.E."/>
            <person name="Johansen J.R."/>
            <person name="Huntemann M."/>
            <person name="Clum A."/>
            <person name="Foster B."/>
            <person name="Foster B."/>
            <person name="Roux S."/>
            <person name="Palaniappan K."/>
            <person name="Varghese N."/>
            <person name="Mukherjee S."/>
            <person name="Reddy T.B.K."/>
            <person name="Daum C."/>
            <person name="Copeland A."/>
            <person name="Chen I.A."/>
            <person name="Ivanova N.N."/>
            <person name="Kyrpides N.C."/>
            <person name="Shapiro N."/>
            <person name="Eloe-Fadrosh E.A."/>
            <person name="Pietrasiak N."/>
        </authorList>
    </citation>
    <scope>NUCLEOTIDE SEQUENCE</scope>
    <source>
        <strain evidence="2">UHER 2000/2452</strain>
    </source>
</reference>
<organism evidence="2 3">
    <name type="scientific">Drouetiella hepatica Uher 2000/2452</name>
    <dbReference type="NCBI Taxonomy" id="904376"/>
    <lineage>
        <taxon>Bacteria</taxon>
        <taxon>Bacillati</taxon>
        <taxon>Cyanobacteriota</taxon>
        <taxon>Cyanophyceae</taxon>
        <taxon>Oculatellales</taxon>
        <taxon>Oculatellaceae</taxon>
        <taxon>Drouetiella</taxon>
    </lineage>
</organism>
<reference evidence="2" key="1">
    <citation type="submission" date="2021-05" db="EMBL/GenBank/DDBJ databases">
        <authorList>
            <person name="Pietrasiak N."/>
            <person name="Ward R."/>
            <person name="Stajich J.E."/>
            <person name="Kurbessoian T."/>
        </authorList>
    </citation>
    <scope>NUCLEOTIDE SEQUENCE</scope>
    <source>
        <strain evidence="2">UHER 2000/2452</strain>
    </source>
</reference>
<accession>A0A951QG72</accession>